<evidence type="ECO:0000313" key="2">
    <source>
        <dbReference type="Proteomes" id="UP000886757"/>
    </source>
</evidence>
<reference evidence="1" key="2">
    <citation type="journal article" date="2021" name="PeerJ">
        <title>Extensive microbial diversity within the chicken gut microbiome revealed by metagenomics and culture.</title>
        <authorList>
            <person name="Gilroy R."/>
            <person name="Ravi A."/>
            <person name="Getino M."/>
            <person name="Pursley I."/>
            <person name="Horton D.L."/>
            <person name="Alikhan N.F."/>
            <person name="Baker D."/>
            <person name="Gharbi K."/>
            <person name="Hall N."/>
            <person name="Watson M."/>
            <person name="Adriaenssens E.M."/>
            <person name="Foster-Nyarko E."/>
            <person name="Jarju S."/>
            <person name="Secka A."/>
            <person name="Antonio M."/>
            <person name="Oren A."/>
            <person name="Chaudhuri R.R."/>
            <person name="La Ragione R."/>
            <person name="Hildebrand F."/>
            <person name="Pallen M.J."/>
        </authorList>
    </citation>
    <scope>NUCLEOTIDE SEQUENCE</scope>
    <source>
        <strain evidence="1">ChiSjej4B22-8148</strain>
    </source>
</reference>
<dbReference type="Proteomes" id="UP000886757">
    <property type="component" value="Unassembled WGS sequence"/>
</dbReference>
<accession>A0A9D1D9F3</accession>
<name>A0A9D1D9F3_9FIRM</name>
<evidence type="ECO:0000313" key="1">
    <source>
        <dbReference type="EMBL" id="HIR13964.1"/>
    </source>
</evidence>
<dbReference type="NCBIfam" id="TIGR03984">
    <property type="entry name" value="CRISPR-associated protein Csx19"/>
    <property type="match status" value="1"/>
</dbReference>
<dbReference type="AlphaFoldDB" id="A0A9D1D9F3"/>
<gene>
    <name evidence="1" type="ORF">IAB31_08590</name>
</gene>
<sequence>MERIETKEYAKDAFEEFCTDFDRAAALAEKGYIFAMLTDRIEFQKTKGEKLNRELLFRKGLEIRIFHEKGEAKWFRASMDRALRFRMRLDDEQLLADPALWWDEKQYLDIDDSKTISSLKEEGYAWATGAGRYPLPLQNYKNAKIQIRNYLKEDPDTGALSVEDWRLVSLIEGEGEDAKVY</sequence>
<organism evidence="1 2">
    <name type="scientific">Candidatus Choladousia intestinavium</name>
    <dbReference type="NCBI Taxonomy" id="2840727"/>
    <lineage>
        <taxon>Bacteria</taxon>
        <taxon>Bacillati</taxon>
        <taxon>Bacillota</taxon>
        <taxon>Clostridia</taxon>
        <taxon>Lachnospirales</taxon>
        <taxon>Lachnospiraceae</taxon>
        <taxon>Lachnospiraceae incertae sedis</taxon>
        <taxon>Candidatus Choladousia</taxon>
    </lineage>
</organism>
<dbReference type="InterPro" id="IPR023815">
    <property type="entry name" value="CRISPR-assoc_Csx19"/>
</dbReference>
<reference evidence="1" key="1">
    <citation type="submission" date="2020-10" db="EMBL/GenBank/DDBJ databases">
        <authorList>
            <person name="Gilroy R."/>
        </authorList>
    </citation>
    <scope>NUCLEOTIDE SEQUENCE</scope>
    <source>
        <strain evidence="1">ChiSjej4B22-8148</strain>
    </source>
</reference>
<proteinExistence type="predicted"/>
<dbReference type="EMBL" id="DVGK01000098">
    <property type="protein sequence ID" value="HIR13964.1"/>
    <property type="molecule type" value="Genomic_DNA"/>
</dbReference>
<protein>
    <submittedName>
        <fullName evidence="1">Uncharacterized protein</fullName>
    </submittedName>
</protein>
<comment type="caution">
    <text evidence="1">The sequence shown here is derived from an EMBL/GenBank/DDBJ whole genome shotgun (WGS) entry which is preliminary data.</text>
</comment>